<keyword evidence="2" id="KW-0472">Membrane</keyword>
<feature type="coiled-coil region" evidence="1">
    <location>
        <begin position="44"/>
        <end position="71"/>
    </location>
</feature>
<protein>
    <submittedName>
        <fullName evidence="3">Uncharacterized protein</fullName>
    </submittedName>
</protein>
<dbReference type="Gene3D" id="1.20.5.340">
    <property type="match status" value="1"/>
</dbReference>
<comment type="caution">
    <text evidence="3">The sequence shown here is derived from an EMBL/GenBank/DDBJ whole genome shotgun (WGS) entry which is preliminary data.</text>
</comment>
<dbReference type="STRING" id="1963862.B4O97_03385"/>
<accession>A0A1Y1S2E4</accession>
<keyword evidence="2" id="KW-1133">Transmembrane helix</keyword>
<dbReference type="AlphaFoldDB" id="A0A1Y1S2E4"/>
<proteinExistence type="predicted"/>
<dbReference type="Proteomes" id="UP000192343">
    <property type="component" value="Unassembled WGS sequence"/>
</dbReference>
<evidence type="ECO:0000256" key="2">
    <source>
        <dbReference type="SAM" id="Phobius"/>
    </source>
</evidence>
<reference evidence="3 4" key="1">
    <citation type="submission" date="2017-03" db="EMBL/GenBank/DDBJ databases">
        <title>Draft Genome sequence of Marispirochaeta sp. strain JC444.</title>
        <authorList>
            <person name="Shivani Y."/>
            <person name="Subhash Y."/>
            <person name="Sasikala C."/>
            <person name="Ramana C."/>
        </authorList>
    </citation>
    <scope>NUCLEOTIDE SEQUENCE [LARGE SCALE GENOMIC DNA]</scope>
    <source>
        <strain evidence="3 4">JC444</strain>
    </source>
</reference>
<evidence type="ECO:0000256" key="1">
    <source>
        <dbReference type="SAM" id="Coils"/>
    </source>
</evidence>
<evidence type="ECO:0000313" key="3">
    <source>
        <dbReference type="EMBL" id="ORC37245.1"/>
    </source>
</evidence>
<sequence length="142" mass="16354">MEFIDQLVAIGIPVTLIASIALIIKSWLMLSTIEKVVAGLEPRIRNLEENRVEIENDISEIDGKVDVLKDELGAKITDLTRNVDNLSKYMDTFAQSLGSLRDNHIEWKAAFEKEQTKLFQMWSSQFEHFTTEMRDLRNALKK</sequence>
<feature type="transmembrane region" description="Helical" evidence="2">
    <location>
        <begin position="6"/>
        <end position="24"/>
    </location>
</feature>
<organism evidence="3 4">
    <name type="scientific">Marispirochaeta aestuarii</name>
    <dbReference type="NCBI Taxonomy" id="1963862"/>
    <lineage>
        <taxon>Bacteria</taxon>
        <taxon>Pseudomonadati</taxon>
        <taxon>Spirochaetota</taxon>
        <taxon>Spirochaetia</taxon>
        <taxon>Spirochaetales</taxon>
        <taxon>Spirochaetaceae</taxon>
        <taxon>Marispirochaeta</taxon>
    </lineage>
</organism>
<keyword evidence="4" id="KW-1185">Reference proteome</keyword>
<dbReference type="RefSeq" id="WP_083048334.1">
    <property type="nucleotide sequence ID" value="NZ_MWQY01000003.1"/>
</dbReference>
<keyword evidence="2" id="KW-0812">Transmembrane</keyword>
<keyword evidence="1" id="KW-0175">Coiled coil</keyword>
<gene>
    <name evidence="3" type="ORF">B4O97_03385</name>
</gene>
<evidence type="ECO:0000313" key="4">
    <source>
        <dbReference type="Proteomes" id="UP000192343"/>
    </source>
</evidence>
<dbReference type="EMBL" id="MWQY01000003">
    <property type="protein sequence ID" value="ORC37245.1"/>
    <property type="molecule type" value="Genomic_DNA"/>
</dbReference>
<name>A0A1Y1S2E4_9SPIO</name>